<sequence length="162" mass="17882">MSGNSVILDISEDSEMPLILGRTFLATAKALIDVNEGTLILRDSDERITPGIEPKLRSEDVKKVESGDMNATGGETFKVNLIITVVPRDDVKQESKEGISPKEGKKKAWRERINHVNAHRKEKRKAKVIGQEDHPMESKLGGDTPRPKIAVYPLSVASRSKA</sequence>
<dbReference type="AlphaFoldDB" id="A0AAV2FB99"/>
<proteinExistence type="predicted"/>
<evidence type="ECO:0000313" key="2">
    <source>
        <dbReference type="EMBL" id="CAL1394945.1"/>
    </source>
</evidence>
<dbReference type="EMBL" id="OZ034819">
    <property type="protein sequence ID" value="CAL1394945.1"/>
    <property type="molecule type" value="Genomic_DNA"/>
</dbReference>
<organism evidence="2 3">
    <name type="scientific">Linum trigynum</name>
    <dbReference type="NCBI Taxonomy" id="586398"/>
    <lineage>
        <taxon>Eukaryota</taxon>
        <taxon>Viridiplantae</taxon>
        <taxon>Streptophyta</taxon>
        <taxon>Embryophyta</taxon>
        <taxon>Tracheophyta</taxon>
        <taxon>Spermatophyta</taxon>
        <taxon>Magnoliopsida</taxon>
        <taxon>eudicotyledons</taxon>
        <taxon>Gunneridae</taxon>
        <taxon>Pentapetalae</taxon>
        <taxon>rosids</taxon>
        <taxon>fabids</taxon>
        <taxon>Malpighiales</taxon>
        <taxon>Linaceae</taxon>
        <taxon>Linum</taxon>
    </lineage>
</organism>
<dbReference type="PANTHER" id="PTHR33067">
    <property type="entry name" value="RNA-DIRECTED DNA POLYMERASE-RELATED"/>
    <property type="match status" value="1"/>
</dbReference>
<dbReference type="PANTHER" id="PTHR33067:SF35">
    <property type="entry name" value="ASPARTIC PEPTIDASE DDI1-TYPE DOMAIN-CONTAINING PROTEIN"/>
    <property type="match status" value="1"/>
</dbReference>
<feature type="region of interest" description="Disordered" evidence="1">
    <location>
        <begin position="120"/>
        <end position="162"/>
    </location>
</feature>
<dbReference type="Gene3D" id="2.40.70.10">
    <property type="entry name" value="Acid Proteases"/>
    <property type="match status" value="1"/>
</dbReference>
<name>A0AAV2FB99_9ROSI</name>
<gene>
    <name evidence="2" type="ORF">LTRI10_LOCUS35414</name>
</gene>
<dbReference type="InterPro" id="IPR021109">
    <property type="entry name" value="Peptidase_aspartic_dom_sf"/>
</dbReference>
<dbReference type="Proteomes" id="UP001497516">
    <property type="component" value="Chromosome 6"/>
</dbReference>
<protein>
    <submittedName>
        <fullName evidence="2">Uncharacterized protein</fullName>
    </submittedName>
</protein>
<evidence type="ECO:0000313" key="3">
    <source>
        <dbReference type="Proteomes" id="UP001497516"/>
    </source>
</evidence>
<reference evidence="2 3" key="1">
    <citation type="submission" date="2024-04" db="EMBL/GenBank/DDBJ databases">
        <authorList>
            <person name="Fracassetti M."/>
        </authorList>
    </citation>
    <scope>NUCLEOTIDE SEQUENCE [LARGE SCALE GENOMIC DNA]</scope>
</reference>
<accession>A0AAV2FB99</accession>
<keyword evidence="3" id="KW-1185">Reference proteome</keyword>
<evidence type="ECO:0000256" key="1">
    <source>
        <dbReference type="SAM" id="MobiDB-lite"/>
    </source>
</evidence>